<dbReference type="AlphaFoldDB" id="A0A9Q3DMM0"/>
<feature type="compositionally biased region" description="Polar residues" evidence="1">
    <location>
        <begin position="28"/>
        <end position="45"/>
    </location>
</feature>
<feature type="region of interest" description="Disordered" evidence="1">
    <location>
        <begin position="26"/>
        <end position="97"/>
    </location>
</feature>
<reference evidence="2" key="1">
    <citation type="submission" date="2021-03" db="EMBL/GenBank/DDBJ databases">
        <title>Draft genome sequence of rust myrtle Austropuccinia psidii MF-1, a brazilian biotype.</title>
        <authorList>
            <person name="Quecine M.C."/>
            <person name="Pachon D.M.R."/>
            <person name="Bonatelli M.L."/>
            <person name="Correr F.H."/>
            <person name="Franceschini L.M."/>
            <person name="Leite T.F."/>
            <person name="Margarido G.R.A."/>
            <person name="Almeida C.A."/>
            <person name="Ferrarezi J.A."/>
            <person name="Labate C.A."/>
        </authorList>
    </citation>
    <scope>NUCLEOTIDE SEQUENCE</scope>
    <source>
        <strain evidence="2">MF-1</strain>
    </source>
</reference>
<proteinExistence type="predicted"/>
<organism evidence="2 3">
    <name type="scientific">Austropuccinia psidii MF-1</name>
    <dbReference type="NCBI Taxonomy" id="1389203"/>
    <lineage>
        <taxon>Eukaryota</taxon>
        <taxon>Fungi</taxon>
        <taxon>Dikarya</taxon>
        <taxon>Basidiomycota</taxon>
        <taxon>Pucciniomycotina</taxon>
        <taxon>Pucciniomycetes</taxon>
        <taxon>Pucciniales</taxon>
        <taxon>Sphaerophragmiaceae</taxon>
        <taxon>Austropuccinia</taxon>
    </lineage>
</organism>
<evidence type="ECO:0000256" key="1">
    <source>
        <dbReference type="SAM" id="MobiDB-lite"/>
    </source>
</evidence>
<comment type="caution">
    <text evidence="2">The sequence shown here is derived from an EMBL/GenBank/DDBJ whole genome shotgun (WGS) entry which is preliminary data.</text>
</comment>
<dbReference type="Proteomes" id="UP000765509">
    <property type="component" value="Unassembled WGS sequence"/>
</dbReference>
<keyword evidence="3" id="KW-1185">Reference proteome</keyword>
<evidence type="ECO:0000313" key="2">
    <source>
        <dbReference type="EMBL" id="MBW0504333.1"/>
    </source>
</evidence>
<feature type="compositionally biased region" description="Basic and acidic residues" evidence="1">
    <location>
        <begin position="46"/>
        <end position="58"/>
    </location>
</feature>
<feature type="compositionally biased region" description="Polar residues" evidence="1">
    <location>
        <begin position="64"/>
        <end position="75"/>
    </location>
</feature>
<gene>
    <name evidence="2" type="ORF">O181_044048</name>
</gene>
<evidence type="ECO:0000313" key="3">
    <source>
        <dbReference type="Proteomes" id="UP000765509"/>
    </source>
</evidence>
<accession>A0A9Q3DMM0</accession>
<name>A0A9Q3DMM0_9BASI</name>
<protein>
    <submittedName>
        <fullName evidence="2">Uncharacterized protein</fullName>
    </submittedName>
</protein>
<sequence>MLLNGWHLFMENKNMMLLTVELRKKHPSTTQASAKNSPNSQQQQFQREKEATSLELGKRKGTSHKTLQPGLQNPKDSAGCHGKCISDSQNNDGITEKGGGQIKITEMISDIFDAIQEFYEAINDMKSHISDNNSSICNNIQTNNLSLRQKNETLWCFEKVLRTIKACDNDNSFVNKMNE</sequence>
<dbReference type="EMBL" id="AVOT02017867">
    <property type="protein sequence ID" value="MBW0504333.1"/>
    <property type="molecule type" value="Genomic_DNA"/>
</dbReference>